<organism evidence="2 3">
    <name type="scientific">Desulfobacula phenolica</name>
    <dbReference type="NCBI Taxonomy" id="90732"/>
    <lineage>
        <taxon>Bacteria</taxon>
        <taxon>Pseudomonadati</taxon>
        <taxon>Thermodesulfobacteriota</taxon>
        <taxon>Desulfobacteria</taxon>
        <taxon>Desulfobacterales</taxon>
        <taxon>Desulfobacteraceae</taxon>
        <taxon>Desulfobacula</taxon>
    </lineage>
</organism>
<gene>
    <name evidence="2" type="ORF">SAMN04487931_105312</name>
</gene>
<dbReference type="RefSeq" id="WP_092233725.1">
    <property type="nucleotide sequence ID" value="NZ_FNLL01000005.1"/>
</dbReference>
<evidence type="ECO:0000313" key="2">
    <source>
        <dbReference type="EMBL" id="SDU21392.1"/>
    </source>
</evidence>
<reference evidence="3" key="1">
    <citation type="submission" date="2016-10" db="EMBL/GenBank/DDBJ databases">
        <authorList>
            <person name="Varghese N."/>
            <person name="Submissions S."/>
        </authorList>
    </citation>
    <scope>NUCLEOTIDE SEQUENCE [LARGE SCALE GENOMIC DNA]</scope>
    <source>
        <strain evidence="3">DSM 3384</strain>
    </source>
</reference>
<dbReference type="EMBL" id="FNLL01000005">
    <property type="protein sequence ID" value="SDU21392.1"/>
    <property type="molecule type" value="Genomic_DNA"/>
</dbReference>
<keyword evidence="2" id="KW-0862">Zinc</keyword>
<evidence type="ECO:0000313" key="3">
    <source>
        <dbReference type="Proteomes" id="UP000199608"/>
    </source>
</evidence>
<sequence>MKCQEILEKLSAHLDKELDLIQNKNIIQHLIQCKECKKELEAFQYTDQMIQNLPQEKMPSTLIRQIDSAVCRVSSPLEKSFFQSRIFTPLLVFFETLFELLNPLIEKESRPIEEFNDFPPESFGYIYFKIMNPSHMRS</sequence>
<feature type="domain" description="Putative zinc-finger" evidence="1">
    <location>
        <begin position="3"/>
        <end position="36"/>
    </location>
</feature>
<accession>A0A1H2GPH3</accession>
<keyword evidence="2" id="KW-0479">Metal-binding</keyword>
<proteinExistence type="predicted"/>
<dbReference type="AlphaFoldDB" id="A0A1H2GPH3"/>
<dbReference type="InterPro" id="IPR027383">
    <property type="entry name" value="Znf_put"/>
</dbReference>
<dbReference type="Pfam" id="PF13490">
    <property type="entry name" value="zf-HC2"/>
    <property type="match status" value="1"/>
</dbReference>
<name>A0A1H2GPH3_9BACT</name>
<dbReference type="GO" id="GO:0008270">
    <property type="term" value="F:zinc ion binding"/>
    <property type="evidence" value="ECO:0007669"/>
    <property type="project" value="UniProtKB-KW"/>
</dbReference>
<evidence type="ECO:0000259" key="1">
    <source>
        <dbReference type="Pfam" id="PF13490"/>
    </source>
</evidence>
<keyword evidence="2" id="KW-0863">Zinc-finger</keyword>
<protein>
    <submittedName>
        <fullName evidence="2">Putative zinc-finger</fullName>
    </submittedName>
</protein>
<keyword evidence="3" id="KW-1185">Reference proteome</keyword>
<dbReference type="Proteomes" id="UP000199608">
    <property type="component" value="Unassembled WGS sequence"/>
</dbReference>